<dbReference type="GO" id="GO:0003700">
    <property type="term" value="F:DNA-binding transcription factor activity"/>
    <property type="evidence" value="ECO:0007669"/>
    <property type="project" value="InterPro"/>
</dbReference>
<comment type="caution">
    <text evidence="2">The sequence shown here is derived from an EMBL/GenBank/DDBJ whole genome shotgun (WGS) entry which is preliminary data.</text>
</comment>
<dbReference type="Proteomes" id="UP000192366">
    <property type="component" value="Unassembled WGS sequence"/>
</dbReference>
<dbReference type="EMBL" id="MVHJ01000008">
    <property type="protein sequence ID" value="ORA04843.1"/>
    <property type="molecule type" value="Genomic_DNA"/>
</dbReference>
<name>A0A1W9YXQ3_MYCBA</name>
<gene>
    <name evidence="2" type="ORF">BST17_11870</name>
</gene>
<reference evidence="2 3" key="1">
    <citation type="submission" date="2017-02" db="EMBL/GenBank/DDBJ databases">
        <title>The new phylogeny of genus Mycobacterium.</title>
        <authorList>
            <person name="Tortoli E."/>
            <person name="Trovato A."/>
            <person name="Cirillo D.M."/>
        </authorList>
    </citation>
    <scope>NUCLEOTIDE SEQUENCE [LARGE SCALE GENOMIC DNA]</scope>
    <source>
        <strain evidence="2 3">DSM 45578</strain>
    </source>
</reference>
<evidence type="ECO:0000259" key="1">
    <source>
        <dbReference type="Pfam" id="PF12802"/>
    </source>
</evidence>
<keyword evidence="3" id="KW-1185">Reference proteome</keyword>
<protein>
    <submittedName>
        <fullName evidence="2">MarR family transcriptional regulator</fullName>
    </submittedName>
</protein>
<dbReference type="AlphaFoldDB" id="A0A1W9YXQ3"/>
<dbReference type="InterPro" id="IPR036390">
    <property type="entry name" value="WH_DNA-bd_sf"/>
</dbReference>
<feature type="domain" description="HTH marR-type" evidence="1">
    <location>
        <begin position="281"/>
        <end position="338"/>
    </location>
</feature>
<dbReference type="InterPro" id="IPR036388">
    <property type="entry name" value="WH-like_DNA-bd_sf"/>
</dbReference>
<dbReference type="SUPFAM" id="SSF52540">
    <property type="entry name" value="P-loop containing nucleoside triphosphate hydrolases"/>
    <property type="match status" value="1"/>
</dbReference>
<dbReference type="Gene3D" id="1.10.10.10">
    <property type="entry name" value="Winged helix-like DNA-binding domain superfamily/Winged helix DNA-binding domain"/>
    <property type="match status" value="1"/>
</dbReference>
<dbReference type="SUPFAM" id="SSF46785">
    <property type="entry name" value="Winged helix' DNA-binding domain"/>
    <property type="match status" value="1"/>
</dbReference>
<proteinExistence type="predicted"/>
<evidence type="ECO:0000313" key="2">
    <source>
        <dbReference type="EMBL" id="ORA04843.1"/>
    </source>
</evidence>
<dbReference type="OrthoDB" id="594504at2"/>
<dbReference type="InterPro" id="IPR027417">
    <property type="entry name" value="P-loop_NTPase"/>
</dbReference>
<organism evidence="2 3">
    <name type="scientific">Mycolicibacterium bacteremicum</name>
    <name type="common">Mycobacterium bacteremicum</name>
    <dbReference type="NCBI Taxonomy" id="564198"/>
    <lineage>
        <taxon>Bacteria</taxon>
        <taxon>Bacillati</taxon>
        <taxon>Actinomycetota</taxon>
        <taxon>Actinomycetes</taxon>
        <taxon>Mycobacteriales</taxon>
        <taxon>Mycobacteriaceae</taxon>
        <taxon>Mycolicibacterium</taxon>
    </lineage>
</organism>
<dbReference type="STRING" id="564198.BST17_11870"/>
<dbReference type="InterPro" id="IPR000835">
    <property type="entry name" value="HTH_MarR-typ"/>
</dbReference>
<evidence type="ECO:0000313" key="3">
    <source>
        <dbReference type="Proteomes" id="UP000192366"/>
    </source>
</evidence>
<dbReference type="RefSeq" id="WP_083058085.1">
    <property type="nucleotide sequence ID" value="NZ_JACKVM010000005.1"/>
</dbReference>
<sequence length="357" mass="38205">MMHPVYSPAAADPADLEAVTVGRADLLDTLTARIRGAARDGARPHTMLVGRRGSGKTHTLRLAVHRALTDTATAKAVLPAFIPEDTLAIGGYLDLLVEIARAIGADTAGAARSMRRDRDAIGIEQLIVAAADDRMLLLAVENLDRVFDRLGSDGQGSLRAWVETSAAITILATAPALFAAVTSRTYPWYGSFMVETLPDLSVPEVTRILTQRDNTLATFADTAEGAGRIADIHAVLGGAPRTWQLLAEVADAPMLAAVTPAVEAVLDRLAPLHQQRLWELPPGEQRLIVELARAGAPRTVSDLAAAVGVSNQSAAAVLGRLAEGHWVTSRKDDTDRRASWYDLTDPLLGQVLRFRDR</sequence>
<dbReference type="Pfam" id="PF12802">
    <property type="entry name" value="MarR_2"/>
    <property type="match status" value="1"/>
</dbReference>
<accession>A0A1W9YXQ3</accession>